<accession>X6LGC1</accession>
<keyword evidence="2" id="KW-1185">Reference proteome</keyword>
<comment type="caution">
    <text evidence="1">The sequence shown here is derived from an EMBL/GenBank/DDBJ whole genome shotgun (WGS) entry which is preliminary data.</text>
</comment>
<proteinExistence type="predicted"/>
<dbReference type="EMBL" id="ASPP01041701">
    <property type="protein sequence ID" value="ETO00187.1"/>
    <property type="molecule type" value="Genomic_DNA"/>
</dbReference>
<evidence type="ECO:0000313" key="2">
    <source>
        <dbReference type="Proteomes" id="UP000023152"/>
    </source>
</evidence>
<organism evidence="1 2">
    <name type="scientific">Reticulomyxa filosa</name>
    <dbReference type="NCBI Taxonomy" id="46433"/>
    <lineage>
        <taxon>Eukaryota</taxon>
        <taxon>Sar</taxon>
        <taxon>Rhizaria</taxon>
        <taxon>Retaria</taxon>
        <taxon>Foraminifera</taxon>
        <taxon>Monothalamids</taxon>
        <taxon>Reticulomyxidae</taxon>
        <taxon>Reticulomyxa</taxon>
    </lineage>
</organism>
<name>X6LGC1_RETFI</name>
<protein>
    <submittedName>
        <fullName evidence="1">Uncharacterized protein</fullName>
    </submittedName>
</protein>
<evidence type="ECO:0000313" key="1">
    <source>
        <dbReference type="EMBL" id="ETO00187.1"/>
    </source>
</evidence>
<feature type="non-terminal residue" evidence="1">
    <location>
        <position position="1"/>
    </location>
</feature>
<sequence>FEKLKLLVREEEFEEEEDRLNNKKKDYAMTKMIDVFSQPFGRTDEIDFEKVMFPLLQLNSNAPSAVNVLKKFAEEVKSCAVTGDVLHEE</sequence>
<dbReference type="AlphaFoldDB" id="X6LGC1"/>
<reference evidence="1 2" key="1">
    <citation type="journal article" date="2013" name="Curr. Biol.">
        <title>The Genome of the Foraminiferan Reticulomyxa filosa.</title>
        <authorList>
            <person name="Glockner G."/>
            <person name="Hulsmann N."/>
            <person name="Schleicher M."/>
            <person name="Noegel A.A."/>
            <person name="Eichinger L."/>
            <person name="Gallinger C."/>
            <person name="Pawlowski J."/>
            <person name="Sierra R."/>
            <person name="Euteneuer U."/>
            <person name="Pillet L."/>
            <person name="Moustafa A."/>
            <person name="Platzer M."/>
            <person name="Groth M."/>
            <person name="Szafranski K."/>
            <person name="Schliwa M."/>
        </authorList>
    </citation>
    <scope>NUCLEOTIDE SEQUENCE [LARGE SCALE GENOMIC DNA]</scope>
</reference>
<gene>
    <name evidence="1" type="ORF">RFI_37263</name>
</gene>
<feature type="non-terminal residue" evidence="1">
    <location>
        <position position="89"/>
    </location>
</feature>
<dbReference type="Proteomes" id="UP000023152">
    <property type="component" value="Unassembled WGS sequence"/>
</dbReference>